<feature type="domain" description="Chromatin assembly factor 1 p150 subunit acidic region" evidence="3">
    <location>
        <begin position="18"/>
        <end position="87"/>
    </location>
</feature>
<protein>
    <submittedName>
        <fullName evidence="6">DNA ligase 1-like</fullName>
    </submittedName>
</protein>
<organism evidence="5 6">
    <name type="scientific">Saccoglossus kowalevskii</name>
    <name type="common">Acorn worm</name>
    <dbReference type="NCBI Taxonomy" id="10224"/>
    <lineage>
        <taxon>Eukaryota</taxon>
        <taxon>Metazoa</taxon>
        <taxon>Hemichordata</taxon>
        <taxon>Enteropneusta</taxon>
        <taxon>Harrimaniidae</taxon>
        <taxon>Saccoglossus</taxon>
    </lineage>
</organism>
<evidence type="ECO:0000259" key="4">
    <source>
        <dbReference type="Pfam" id="PF14603"/>
    </source>
</evidence>
<dbReference type="Pfam" id="PF11600">
    <property type="entry name" value="CAF1A_acidic"/>
    <property type="match status" value="1"/>
</dbReference>
<keyword evidence="5" id="KW-1185">Reference proteome</keyword>
<feature type="compositionally biased region" description="Basic and acidic residues" evidence="2">
    <location>
        <begin position="15"/>
        <end position="84"/>
    </location>
</feature>
<evidence type="ECO:0000259" key="3">
    <source>
        <dbReference type="Pfam" id="PF11600"/>
    </source>
</evidence>
<feature type="compositionally biased region" description="Polar residues" evidence="2">
    <location>
        <begin position="97"/>
        <end position="106"/>
    </location>
</feature>
<evidence type="ECO:0000256" key="1">
    <source>
        <dbReference type="ARBA" id="ARBA00022553"/>
    </source>
</evidence>
<dbReference type="InterPro" id="IPR043443">
    <property type="entry name" value="FYB1/2-like"/>
</dbReference>
<feature type="non-terminal residue" evidence="6">
    <location>
        <position position="1"/>
    </location>
</feature>
<dbReference type="InterPro" id="IPR036028">
    <property type="entry name" value="SH3-like_dom_sf"/>
</dbReference>
<proteinExistence type="predicted"/>
<evidence type="ECO:0000313" key="5">
    <source>
        <dbReference type="Proteomes" id="UP000694865"/>
    </source>
</evidence>
<dbReference type="Gene3D" id="2.30.30.40">
    <property type="entry name" value="SH3 Domains"/>
    <property type="match status" value="1"/>
</dbReference>
<feature type="domain" description="Helically-extended SH3" evidence="4">
    <location>
        <begin position="106"/>
        <end position="169"/>
    </location>
</feature>
<dbReference type="Proteomes" id="UP000694865">
    <property type="component" value="Unplaced"/>
</dbReference>
<feature type="compositionally biased region" description="Low complexity" evidence="2">
    <location>
        <begin position="1"/>
        <end position="14"/>
    </location>
</feature>
<sequence length="191" mass="22343">ELSGSLETISSTSSKGKDDHEKQRKKEEQAKKKQEEKERKEKERKEKEEKDRLRKEQLEQKKKEKEEEKKKKDEEKRKKEEEKKMKKFFNLKGSESPVKQGTAINSYSGKEESHDLAFIKGELLYIIRFEGNPEGKWLAKNKEGKYGYVEITDVYCDGDGDDVYDEAMSNEIPEESDGEGVTEEVYECVDL</sequence>
<dbReference type="InterPro" id="IPR021644">
    <property type="entry name" value="CAF-1_p150_acidic"/>
</dbReference>
<dbReference type="SUPFAM" id="SSF50044">
    <property type="entry name" value="SH3-domain"/>
    <property type="match status" value="1"/>
</dbReference>
<gene>
    <name evidence="6" type="primary">LOC102802023</name>
</gene>
<dbReference type="InterPro" id="IPR029294">
    <property type="entry name" value="hSH3"/>
</dbReference>
<keyword evidence="1" id="KW-0597">Phosphoprotein</keyword>
<dbReference type="PANTHER" id="PTHR16830">
    <property type="entry name" value="SH2 CONTAINING ADAPTOR PRAM-1 RELATED"/>
    <property type="match status" value="1"/>
</dbReference>
<dbReference type="PANTHER" id="PTHR16830:SF12">
    <property type="entry name" value="PDZ DOMAIN-CONTAINING PROTEIN"/>
    <property type="match status" value="1"/>
</dbReference>
<name>A0ABM0MI96_SACKO</name>
<dbReference type="Pfam" id="PF14603">
    <property type="entry name" value="hSH3"/>
    <property type="match status" value="1"/>
</dbReference>
<accession>A0ABM0MI96</accession>
<reference evidence="6" key="1">
    <citation type="submission" date="2025-08" db="UniProtKB">
        <authorList>
            <consortium name="RefSeq"/>
        </authorList>
    </citation>
    <scope>IDENTIFICATION</scope>
    <source>
        <tissue evidence="6">Testes</tissue>
    </source>
</reference>
<feature type="region of interest" description="Disordered" evidence="2">
    <location>
        <begin position="1"/>
        <end position="106"/>
    </location>
</feature>
<evidence type="ECO:0000256" key="2">
    <source>
        <dbReference type="SAM" id="MobiDB-lite"/>
    </source>
</evidence>
<dbReference type="RefSeq" id="XP_006819737.1">
    <property type="nucleotide sequence ID" value="XM_006819674.1"/>
</dbReference>
<dbReference type="GeneID" id="102802023"/>
<evidence type="ECO:0000313" key="6">
    <source>
        <dbReference type="RefSeq" id="XP_006819737.1"/>
    </source>
</evidence>